<evidence type="ECO:0000256" key="7">
    <source>
        <dbReference type="PIRSR" id="PIRSR604808-3"/>
    </source>
</evidence>
<feature type="binding site" evidence="6">
    <location>
        <position position="169"/>
    </location>
    <ligand>
        <name>Mg(2+)</name>
        <dbReference type="ChEBI" id="CHEBI:18420"/>
        <label>1</label>
    </ligand>
</feature>
<dbReference type="AlphaFoldDB" id="A0A542Y828"/>
<dbReference type="InterPro" id="IPR037493">
    <property type="entry name" value="ExoIII-like"/>
</dbReference>
<evidence type="ECO:0000256" key="3">
    <source>
        <dbReference type="ARBA" id="ARBA00022801"/>
    </source>
</evidence>
<evidence type="ECO:0000256" key="2">
    <source>
        <dbReference type="ARBA" id="ARBA00022723"/>
    </source>
</evidence>
<dbReference type="InterPro" id="IPR004808">
    <property type="entry name" value="AP_endonuc_1"/>
</dbReference>
<dbReference type="EMBL" id="VFON01000001">
    <property type="protein sequence ID" value="TQL44263.1"/>
    <property type="molecule type" value="Genomic_DNA"/>
</dbReference>
<dbReference type="PANTHER" id="PTHR43250">
    <property type="entry name" value="EXODEOXYRIBONUCLEASE III"/>
    <property type="match status" value="1"/>
</dbReference>
<dbReference type="Gene3D" id="3.60.10.10">
    <property type="entry name" value="Endonuclease/exonuclease/phosphatase"/>
    <property type="match status" value="1"/>
</dbReference>
<comment type="cofactor">
    <cofactor evidence="6">
        <name>Mg(2+)</name>
        <dbReference type="ChEBI" id="CHEBI:18420"/>
    </cofactor>
    <cofactor evidence="6">
        <name>Mn(2+)</name>
        <dbReference type="ChEBI" id="CHEBI:29035"/>
    </cofactor>
    <text evidence="6">Probably binds two magnesium or manganese ions per subunit.</text>
</comment>
<name>A0A542Y828_9MICO</name>
<gene>
    <name evidence="9" type="ORF">FB468_2314</name>
</gene>
<dbReference type="NCBIfam" id="TIGR00633">
    <property type="entry name" value="xth"/>
    <property type="match status" value="1"/>
</dbReference>
<dbReference type="PROSITE" id="PS51435">
    <property type="entry name" value="AP_NUCLEASE_F1_4"/>
    <property type="match status" value="1"/>
</dbReference>
<dbReference type="InterPro" id="IPR005135">
    <property type="entry name" value="Endo/exonuclease/phosphatase"/>
</dbReference>
<sequence length="292" mass="32666">MRIATWNVNSIRTRFGRVVDWLQREDIDVLAMQEIKCRPDQFPVEAFEQAGYHLEINGLNQWNGVAFASRHEMTDVARGFDGMPGFGKPIKGQEDVQGTGPNGLPLEARALGVTVGDLRLWSLYVPNGRSLDDPHLEYKLEWLAALRNNAETWLDEDPDLPLALMGDWNIAPFDADMGDPSFVQGRSTHVSPIERAAFESFAPLVSDVVRPIVPEGFTFWDYKAGRFPKNEGMRIDFIMGSQAFADTVTGASIHRDERRGDAPSDHVPVVADIDPSLLGGTFEDDYDRPMVF</sequence>
<feature type="site" description="Important for catalytic activity" evidence="7">
    <location>
        <position position="236"/>
    </location>
</feature>
<feature type="binding site" evidence="6">
    <location>
        <position position="7"/>
    </location>
    <ligand>
        <name>Mg(2+)</name>
        <dbReference type="ChEBI" id="CHEBI:18420"/>
        <label>1</label>
    </ligand>
</feature>
<dbReference type="PANTHER" id="PTHR43250:SF2">
    <property type="entry name" value="EXODEOXYRIBONUCLEASE III"/>
    <property type="match status" value="1"/>
</dbReference>
<accession>A0A542Y828</accession>
<evidence type="ECO:0000256" key="4">
    <source>
        <dbReference type="ARBA" id="ARBA00022842"/>
    </source>
</evidence>
<feature type="binding site" evidence="6">
    <location>
        <position position="266"/>
    </location>
    <ligand>
        <name>Mg(2+)</name>
        <dbReference type="ChEBI" id="CHEBI:18420"/>
        <label>1</label>
    </ligand>
</feature>
<feature type="binding site" evidence="6">
    <location>
        <position position="167"/>
    </location>
    <ligand>
        <name>Mg(2+)</name>
        <dbReference type="ChEBI" id="CHEBI:18420"/>
        <label>1</label>
    </ligand>
</feature>
<dbReference type="Pfam" id="PF03372">
    <property type="entry name" value="Exo_endo_phos"/>
    <property type="match status" value="1"/>
</dbReference>
<feature type="site" description="Interaction with DNA substrate" evidence="7">
    <location>
        <position position="266"/>
    </location>
</feature>
<dbReference type="Proteomes" id="UP000319094">
    <property type="component" value="Unassembled WGS sequence"/>
</dbReference>
<organism evidence="9 10">
    <name type="scientific">Leucobacter komagatae</name>
    <dbReference type="NCBI Taxonomy" id="55969"/>
    <lineage>
        <taxon>Bacteria</taxon>
        <taxon>Bacillati</taxon>
        <taxon>Actinomycetota</taxon>
        <taxon>Actinomycetes</taxon>
        <taxon>Micrococcales</taxon>
        <taxon>Microbacteriaceae</taxon>
        <taxon>Leucobacter</taxon>
    </lineage>
</organism>
<feature type="binding site" evidence="6">
    <location>
        <position position="265"/>
    </location>
    <ligand>
        <name>Mg(2+)</name>
        <dbReference type="ChEBI" id="CHEBI:18420"/>
        <label>1</label>
    </ligand>
</feature>
<dbReference type="CDD" id="cd09086">
    <property type="entry name" value="ExoIII-like_AP-endo"/>
    <property type="match status" value="1"/>
</dbReference>
<comment type="similarity">
    <text evidence="1">Belongs to the DNA repair enzymes AP/ExoA family.</text>
</comment>
<dbReference type="STRING" id="55969.SD72_13705"/>
<dbReference type="GO" id="GO:0046872">
    <property type="term" value="F:metal ion binding"/>
    <property type="evidence" value="ECO:0007669"/>
    <property type="project" value="UniProtKB-KW"/>
</dbReference>
<evidence type="ECO:0000313" key="10">
    <source>
        <dbReference type="Proteomes" id="UP000319094"/>
    </source>
</evidence>
<keyword evidence="2 6" id="KW-0479">Metal-binding</keyword>
<keyword evidence="4 6" id="KW-0460">Magnesium</keyword>
<dbReference type="GO" id="GO:0008311">
    <property type="term" value="F:double-stranded DNA 3'-5' DNA exonuclease activity"/>
    <property type="evidence" value="ECO:0007669"/>
    <property type="project" value="InterPro"/>
</dbReference>
<keyword evidence="3" id="KW-0378">Hydrolase</keyword>
<evidence type="ECO:0000256" key="5">
    <source>
        <dbReference type="PIRSR" id="PIRSR604808-1"/>
    </source>
</evidence>
<dbReference type="RefSeq" id="WP_141887470.1">
    <property type="nucleotide sequence ID" value="NZ_BAAAUY010000011.1"/>
</dbReference>
<dbReference type="InterPro" id="IPR036691">
    <property type="entry name" value="Endo/exonu/phosph_ase_sf"/>
</dbReference>
<evidence type="ECO:0000256" key="6">
    <source>
        <dbReference type="PIRSR" id="PIRSR604808-2"/>
    </source>
</evidence>
<feature type="binding site" evidence="6">
    <location>
        <position position="34"/>
    </location>
    <ligand>
        <name>Mg(2+)</name>
        <dbReference type="ChEBI" id="CHEBI:18420"/>
        <label>1</label>
    </ligand>
</feature>
<dbReference type="SUPFAM" id="SSF56219">
    <property type="entry name" value="DNase I-like"/>
    <property type="match status" value="1"/>
</dbReference>
<keyword evidence="6" id="KW-0464">Manganese</keyword>
<protein>
    <submittedName>
        <fullName evidence="9">Exodeoxyribonuclease-3</fullName>
    </submittedName>
</protein>
<proteinExistence type="inferred from homology"/>
<feature type="active site" evidence="5">
    <location>
        <position position="124"/>
    </location>
</feature>
<evidence type="ECO:0000259" key="8">
    <source>
        <dbReference type="Pfam" id="PF03372"/>
    </source>
</evidence>
<evidence type="ECO:0000256" key="1">
    <source>
        <dbReference type="ARBA" id="ARBA00007092"/>
    </source>
</evidence>
<reference evidence="9 10" key="1">
    <citation type="submission" date="2019-06" db="EMBL/GenBank/DDBJ databases">
        <title>Sequencing the genomes of 1000 actinobacteria strains.</title>
        <authorList>
            <person name="Klenk H.-P."/>
        </authorList>
    </citation>
    <scope>NUCLEOTIDE SEQUENCE [LARGE SCALE GENOMIC DNA]</scope>
    <source>
        <strain evidence="9 10">DSM 8803</strain>
    </source>
</reference>
<feature type="active site" description="Proton acceptor" evidence="5">
    <location>
        <position position="266"/>
    </location>
</feature>
<keyword evidence="10" id="KW-1185">Reference proteome</keyword>
<dbReference type="GO" id="GO:0006281">
    <property type="term" value="P:DNA repair"/>
    <property type="evidence" value="ECO:0007669"/>
    <property type="project" value="InterPro"/>
</dbReference>
<feature type="site" description="Transition state stabilizer" evidence="7">
    <location>
        <position position="169"/>
    </location>
</feature>
<feature type="domain" description="Endonuclease/exonuclease/phosphatase" evidence="8">
    <location>
        <begin position="4"/>
        <end position="266"/>
    </location>
</feature>
<evidence type="ECO:0000313" key="9">
    <source>
        <dbReference type="EMBL" id="TQL44263.1"/>
    </source>
</evidence>
<dbReference type="OrthoDB" id="9803914at2"/>
<feature type="active site" description="Proton donor/acceptor" evidence="5">
    <location>
        <position position="167"/>
    </location>
</feature>
<comment type="caution">
    <text evidence="9">The sequence shown here is derived from an EMBL/GenBank/DDBJ whole genome shotgun (WGS) entry which is preliminary data.</text>
</comment>